<dbReference type="OMA" id="SCVELCK"/>
<accession>Q4N8M7</accession>
<name>Q4N8M7_THEPA</name>
<proteinExistence type="predicted"/>
<dbReference type="RefSeq" id="XP_765964.1">
    <property type="nucleotide sequence ID" value="XM_760871.1"/>
</dbReference>
<keyword evidence="2" id="KW-0812">Transmembrane</keyword>
<dbReference type="Gene3D" id="2.10.50.10">
    <property type="entry name" value="Tumor Necrosis Factor Receptor, subunit A, domain 2"/>
    <property type="match status" value="3"/>
</dbReference>
<evidence type="ECO:0000259" key="3">
    <source>
        <dbReference type="Pfam" id="PF07699"/>
    </source>
</evidence>
<feature type="domain" description="Tyrosine-protein kinase ephrin type A/B receptor-like" evidence="3">
    <location>
        <begin position="242"/>
        <end position="281"/>
    </location>
</feature>
<feature type="transmembrane region" description="Helical" evidence="2">
    <location>
        <begin position="612"/>
        <end position="632"/>
    </location>
</feature>
<protein>
    <recommendedName>
        <fullName evidence="7">Tyrosine-protein kinase ephrin type A/B receptor-like domain-containing protein</fullName>
    </recommendedName>
</protein>
<keyword evidence="6" id="KW-1185">Reference proteome</keyword>
<keyword evidence="2" id="KW-0472">Membrane</keyword>
<organism evidence="5 6">
    <name type="scientific">Theileria parva</name>
    <name type="common">East coast fever infection agent</name>
    <dbReference type="NCBI Taxonomy" id="5875"/>
    <lineage>
        <taxon>Eukaryota</taxon>
        <taxon>Sar</taxon>
        <taxon>Alveolata</taxon>
        <taxon>Apicomplexa</taxon>
        <taxon>Aconoidasida</taxon>
        <taxon>Piroplasmida</taxon>
        <taxon>Theileriidae</taxon>
        <taxon>Theileria</taxon>
    </lineage>
</organism>
<reference evidence="5 6" key="1">
    <citation type="journal article" date="2005" name="Science">
        <title>Genome sequence of Theileria parva, a bovine pathogen that transforms lymphocytes.</title>
        <authorList>
            <person name="Gardner M.J."/>
            <person name="Bishop R."/>
            <person name="Shah T."/>
            <person name="de Villiers E.P."/>
            <person name="Carlton J.M."/>
            <person name="Hall N."/>
            <person name="Ren Q."/>
            <person name="Paulsen I.T."/>
            <person name="Pain A."/>
            <person name="Berriman M."/>
            <person name="Wilson R.J.M."/>
            <person name="Sato S."/>
            <person name="Ralph S.A."/>
            <person name="Mann D.J."/>
            <person name="Xiong Z."/>
            <person name="Shallom S.J."/>
            <person name="Weidman J."/>
            <person name="Jiang L."/>
            <person name="Lynn J."/>
            <person name="Weaver B."/>
            <person name="Shoaibi A."/>
            <person name="Domingo A.R."/>
            <person name="Wasawo D."/>
            <person name="Crabtree J."/>
            <person name="Wortman J.R."/>
            <person name="Haas B."/>
            <person name="Angiuoli S.V."/>
            <person name="Creasy T.H."/>
            <person name="Lu C."/>
            <person name="Suh B."/>
            <person name="Silva J.C."/>
            <person name="Utterback T.R."/>
            <person name="Feldblyum T.V."/>
            <person name="Pertea M."/>
            <person name="Allen J."/>
            <person name="Nierman W.C."/>
            <person name="Taracha E.L.N."/>
            <person name="Salzberg S.L."/>
            <person name="White O.R."/>
            <person name="Fitzhugh H.A."/>
            <person name="Morzaria S."/>
            <person name="Venter J.C."/>
            <person name="Fraser C.M."/>
            <person name="Nene V."/>
        </authorList>
    </citation>
    <scope>NUCLEOTIDE SEQUENCE [LARGE SCALE GENOMIC DNA]</scope>
    <source>
        <strain evidence="5 6">Muguga</strain>
    </source>
</reference>
<feature type="transmembrane region" description="Helical" evidence="2">
    <location>
        <begin position="773"/>
        <end position="799"/>
    </location>
</feature>
<dbReference type="Pfam" id="PF07699">
    <property type="entry name" value="Ephrin_rec_like"/>
    <property type="match status" value="2"/>
</dbReference>
<evidence type="ECO:0000313" key="5">
    <source>
        <dbReference type="EMBL" id="EAN33681.1"/>
    </source>
</evidence>
<dbReference type="InParanoid" id="Q4N8M7"/>
<evidence type="ECO:0000256" key="2">
    <source>
        <dbReference type="SAM" id="Phobius"/>
    </source>
</evidence>
<evidence type="ECO:0008006" key="7">
    <source>
        <dbReference type="Google" id="ProtNLM"/>
    </source>
</evidence>
<dbReference type="PANTHER" id="PTHR46967:SF1">
    <property type="entry name" value="KERATIN-ASSOCIATED PROTEIN 16-1-LIKE"/>
    <property type="match status" value="1"/>
</dbReference>
<feature type="domain" description="DUF7630" evidence="4">
    <location>
        <begin position="532"/>
        <end position="573"/>
    </location>
</feature>
<dbReference type="KEGG" id="tpv:TP01_0437"/>
<dbReference type="VEuPathDB" id="PiroplasmaDB:TpMuguga_01g00437"/>
<dbReference type="eggNOG" id="KOG1217">
    <property type="taxonomic scope" value="Eukaryota"/>
</dbReference>
<keyword evidence="2" id="KW-1133">Transmembrane helix</keyword>
<sequence>MCPEGHGFTTIALAGSTSRNCIKCPLNTFQPIDGTQASCIKCPENTYTLKEGSTSLLHCIPLPGYFNLFDDYKIMAQNIESNYNFYNEIILQSFKVHCYKSVELISPSVMILRESLESCVELCKLNPYCKYAHYYRFTQFAGSSERPKENFCSLYTTFGHIIPKIIKDNPVTIRDDNHGPVICEIIRDYVYPTFLLCPRNYYCPGGLDAPKIKCPLNSVTLFEGSSRPDDCLCLPGYYPYDNVCVPCKKGSYKPTLSNELCTKCPSNTTTPMEGSFFINQCTCIKNKYAASFPQLKSNTPTNRLIHSNIVDVHEHDAKDINEKPLDIDWLFSENVKDLVNTKLNFYCSICLYGYFCKGMWMFPKVHMPPVPCFAGSSVPFSPDNESTTSCMCNPGYGIKPLGSDLDSGFGLECEKCLPGTFKSSHQNEPCHEACPMYSSSLPGSQSKEDCFCIPGFYYDFENGKFQCKKCPYGSICYGGMQNGIHTKPIPKSGYAIVDINYIRYESSSSLLQISSQNNTSLVRSDTTRLTYPCVTPARCVSGGKCSEGSSGLLCTECDLGYDLYHFNSKCKKCSGTIKELIKIIIPRITLYTIIILLCLYNKRANSTSELSLVTIFKILYSYTISLVPLGIIPSNSPSTIRKFYSFYEKFFYHPINFYAHVDRINCFRNLSVYIEYILNHFGFAKKVPKLSELNYIEIWYLQRYFGIFKLIFDIIFIFILDFVFYILNITFSIFKRSLKRRLKMLRIKIGPSDVSLSRFHDEKEIKFEKPSGILFQHIMVLICLHLPSLALNSLSIIWYTKFPLREGYVLLHMPNQICTFANRNFLFGSIVSASSLGFIFILLIFLFIKFKNCEYTQGWGNIFITGYRKKHRNWDVIQLSRHILIIFLIVCRHSIDSNKSEINRILFYLIIHFVYLELIFVFKPYDSRSDFVFYNLEKYLMASNIFSSTLMYGSYFYNFSIVTGLPFIASALSYLLIFLTLLREFITVCCVISRPKEYFWRNFTLSFLSFFKHNHSLLYFNPDDDTMVFEAYNVSKKKRINSIIDSTSTYRDKTFLIPCLTEVLKLCKSHKNINRLSPTIFYFYIRLIIWISRCMKIDIFSKNITKDEIIEYVLYLYLFNKKYKGLAKLFLLNYPFNTIKSHVTYSHRSEPCDETCEELQYKTLDYCFDHISATLLVDVLFEQFYDDGPVTLSQFYYSLITLRRIDKSELVRIYEIYVEYLDFIRTFSTRIKKTKVKLIQSEIDKLVEGVEHEGVYGAKMSEKHKRTAELESLKKDVQELKESEEEEKNQMNSLVTRFSRVSALKAGVEKVLSENLTNDEILDSISKLQRKSAAKRRSGVVSNKNKVDSIFKLQVT</sequence>
<dbReference type="InterPro" id="IPR011641">
    <property type="entry name" value="Tyr-kin_ephrin_A/B_rcpt-like"/>
</dbReference>
<dbReference type="SUPFAM" id="SSF57184">
    <property type="entry name" value="Growth factor receptor domain"/>
    <property type="match status" value="1"/>
</dbReference>
<dbReference type="InterPro" id="IPR009030">
    <property type="entry name" value="Growth_fac_rcpt_cys_sf"/>
</dbReference>
<dbReference type="Pfam" id="PF24633">
    <property type="entry name" value="DUF7630"/>
    <property type="match status" value="1"/>
</dbReference>
<dbReference type="STRING" id="5875.Q4N8M7"/>
<feature type="transmembrane region" description="Helical" evidence="2">
    <location>
        <begin position="710"/>
        <end position="734"/>
    </location>
</feature>
<feature type="coiled-coil region" evidence="1">
    <location>
        <begin position="1263"/>
        <end position="1297"/>
    </location>
</feature>
<comment type="caution">
    <text evidence="5">The sequence shown here is derived from an EMBL/GenBank/DDBJ whole genome shotgun (WGS) entry which is preliminary data.</text>
</comment>
<dbReference type="SMART" id="SM01411">
    <property type="entry name" value="Ephrin_rec_like"/>
    <property type="match status" value="4"/>
</dbReference>
<feature type="transmembrane region" description="Helical" evidence="2">
    <location>
        <begin position="580"/>
        <end position="600"/>
    </location>
</feature>
<evidence type="ECO:0000259" key="4">
    <source>
        <dbReference type="Pfam" id="PF24633"/>
    </source>
</evidence>
<feature type="transmembrane region" description="Helical" evidence="2">
    <location>
        <begin position="905"/>
        <end position="925"/>
    </location>
</feature>
<keyword evidence="1" id="KW-0175">Coiled coil</keyword>
<gene>
    <name evidence="5" type="ordered locus">TP01_0437</name>
</gene>
<feature type="domain" description="Tyrosine-protein kinase ephrin type A/B receptor-like" evidence="3">
    <location>
        <begin position="16"/>
        <end position="59"/>
    </location>
</feature>
<feature type="transmembrane region" description="Helical" evidence="2">
    <location>
        <begin position="825"/>
        <end position="848"/>
    </location>
</feature>
<dbReference type="InterPro" id="IPR056047">
    <property type="entry name" value="CRMPA-like_DUF7630"/>
</dbReference>
<feature type="transmembrane region" description="Helical" evidence="2">
    <location>
        <begin position="955"/>
        <end position="977"/>
    </location>
</feature>
<dbReference type="EMBL" id="AAGK01000001">
    <property type="protein sequence ID" value="EAN33681.1"/>
    <property type="molecule type" value="Genomic_DNA"/>
</dbReference>
<dbReference type="GeneID" id="3502430"/>
<dbReference type="Proteomes" id="UP000001949">
    <property type="component" value="Unassembled WGS sequence"/>
</dbReference>
<evidence type="ECO:0000313" key="6">
    <source>
        <dbReference type="Proteomes" id="UP000001949"/>
    </source>
</evidence>
<evidence type="ECO:0000256" key="1">
    <source>
        <dbReference type="SAM" id="Coils"/>
    </source>
</evidence>
<dbReference type="PANTHER" id="PTHR46967">
    <property type="entry name" value="INSULIN-LIKE GROWTH FACTOR BINDING PROTEIN,N-TERMINAL"/>
    <property type="match status" value="1"/>
</dbReference>